<dbReference type="SUPFAM" id="SSF53474">
    <property type="entry name" value="alpha/beta-Hydrolases"/>
    <property type="match status" value="1"/>
</dbReference>
<organism evidence="2 3">
    <name type="scientific">Actinocrinis puniceicyclus</name>
    <dbReference type="NCBI Taxonomy" id="977794"/>
    <lineage>
        <taxon>Bacteria</taxon>
        <taxon>Bacillati</taxon>
        <taxon>Actinomycetota</taxon>
        <taxon>Actinomycetes</taxon>
        <taxon>Catenulisporales</taxon>
        <taxon>Actinospicaceae</taxon>
        <taxon>Actinocrinis</taxon>
    </lineage>
</organism>
<accession>A0A8J8BD96</accession>
<dbReference type="Pfam" id="PF00756">
    <property type="entry name" value="Esterase"/>
    <property type="match status" value="1"/>
</dbReference>
<dbReference type="PANTHER" id="PTHR48098">
    <property type="entry name" value="ENTEROCHELIN ESTERASE-RELATED"/>
    <property type="match status" value="1"/>
</dbReference>
<dbReference type="InterPro" id="IPR000801">
    <property type="entry name" value="Esterase-like"/>
</dbReference>
<name>A0A8J8BD96_9ACTN</name>
<dbReference type="GO" id="GO:0016747">
    <property type="term" value="F:acyltransferase activity, transferring groups other than amino-acyl groups"/>
    <property type="evidence" value="ECO:0007669"/>
    <property type="project" value="TreeGrafter"/>
</dbReference>
<dbReference type="RefSeq" id="WP_211465385.1">
    <property type="nucleotide sequence ID" value="NZ_JAGSXH010000013.1"/>
</dbReference>
<dbReference type="InterPro" id="IPR029058">
    <property type="entry name" value="AB_hydrolase_fold"/>
</dbReference>
<dbReference type="Gene3D" id="3.40.50.1820">
    <property type="entry name" value="alpha/beta hydrolase"/>
    <property type="match status" value="1"/>
</dbReference>
<keyword evidence="1" id="KW-1133">Transmembrane helix</keyword>
<evidence type="ECO:0000256" key="1">
    <source>
        <dbReference type="SAM" id="Phobius"/>
    </source>
</evidence>
<gene>
    <name evidence="2" type="ORF">KGA66_05915</name>
</gene>
<dbReference type="AlphaFoldDB" id="A0A8J8BD96"/>
<proteinExistence type="predicted"/>
<dbReference type="InterPro" id="IPR050583">
    <property type="entry name" value="Mycobacterial_A85_antigen"/>
</dbReference>
<keyword evidence="3" id="KW-1185">Reference proteome</keyword>
<reference evidence="2" key="1">
    <citation type="submission" date="2021-04" db="EMBL/GenBank/DDBJ databases">
        <title>Genome based classification of Actinospica acidithermotolerans sp. nov., an actinobacterium isolated from an Indonesian hot spring.</title>
        <authorList>
            <person name="Kusuma A.B."/>
            <person name="Putra K.E."/>
            <person name="Nafisah S."/>
            <person name="Loh J."/>
            <person name="Nouioui I."/>
            <person name="Goodfellow M."/>
        </authorList>
    </citation>
    <scope>NUCLEOTIDE SEQUENCE</scope>
    <source>
        <strain evidence="2">DSM 45618</strain>
    </source>
</reference>
<evidence type="ECO:0000313" key="3">
    <source>
        <dbReference type="Proteomes" id="UP000677913"/>
    </source>
</evidence>
<keyword evidence="1" id="KW-0472">Membrane</keyword>
<dbReference type="Proteomes" id="UP000677913">
    <property type="component" value="Unassembled WGS sequence"/>
</dbReference>
<evidence type="ECO:0000313" key="2">
    <source>
        <dbReference type="EMBL" id="MBS2962574.1"/>
    </source>
</evidence>
<protein>
    <recommendedName>
        <fullName evidence="4">Esterase</fullName>
    </recommendedName>
</protein>
<dbReference type="EMBL" id="JAGSXH010000013">
    <property type="protein sequence ID" value="MBS2962574.1"/>
    <property type="molecule type" value="Genomic_DNA"/>
</dbReference>
<comment type="caution">
    <text evidence="2">The sequence shown here is derived from an EMBL/GenBank/DDBJ whole genome shotgun (WGS) entry which is preliminary data.</text>
</comment>
<dbReference type="PANTHER" id="PTHR48098:SF1">
    <property type="entry name" value="DIACYLGLYCEROL ACYLTRANSFERASE_MYCOLYLTRANSFERASE AG85A"/>
    <property type="match status" value="1"/>
</dbReference>
<feature type="transmembrane region" description="Helical" evidence="1">
    <location>
        <begin position="38"/>
        <end position="59"/>
    </location>
</feature>
<evidence type="ECO:0008006" key="4">
    <source>
        <dbReference type="Google" id="ProtNLM"/>
    </source>
</evidence>
<feature type="transmembrane region" description="Helical" evidence="1">
    <location>
        <begin position="6"/>
        <end position="26"/>
    </location>
</feature>
<sequence>MNLTGLPLLVLLMVLTVAVFAAAVRFWPRFAGRGSRALTGRIGALVLTQLLLLATALAAANNYFGFYTSWRALAAVATGRYSAPAPAPLGADITVNSHSSLPIAGGAEPAQGGRLDDVTVHGRLTGLSAHALIYLPPQYFQSGFSNTLFPVAIVSSGYPGDVTKLVTLLRYPARLVDGIRAGQDKPMVLVMMSPMIIPGRDTECTDVAGGGPRAGEFWSVDVTTAVERAYRVSRRASGWGLVGDSTGGYCALKLAMLDSDRFSAAASLSGYFDALQDSTTGDLYGGDPVFRQHNDLLWRIEHLPAPPIAALLTTSRTGESNYAPTLRFVRDAKPPMRVSTLIRASGGHNFNTWNAEVPAALQWLSTHLVPASAGS</sequence>
<keyword evidence="1" id="KW-0812">Transmembrane</keyword>